<reference evidence="8 9" key="1">
    <citation type="submission" date="2017-09" db="EMBL/GenBank/DDBJ databases">
        <title>Large-scale bioinformatics analysis of Bacillus genomes uncovers conserved roles of natural products in bacterial physiology.</title>
        <authorList>
            <consortium name="Agbiome Team Llc"/>
            <person name="Bleich R.M."/>
            <person name="Grubbs K.J."/>
            <person name="Santa Maria K.C."/>
            <person name="Allen S.E."/>
            <person name="Farag S."/>
            <person name="Shank E.A."/>
            <person name="Bowers A."/>
        </authorList>
    </citation>
    <scope>NUCLEOTIDE SEQUENCE [LARGE SCALE GENOMIC DNA]</scope>
    <source>
        <strain evidence="8 9">AFS040105</strain>
    </source>
</reference>
<keyword evidence="4" id="KW-0233">DNA recombination</keyword>
<dbReference type="GO" id="GO:0003677">
    <property type="term" value="F:DNA binding"/>
    <property type="evidence" value="ECO:0007669"/>
    <property type="project" value="UniProtKB-UniRule"/>
</dbReference>
<dbReference type="InterPro" id="IPR050090">
    <property type="entry name" value="Tyrosine_recombinase_XerCD"/>
</dbReference>
<dbReference type="Pfam" id="PF13495">
    <property type="entry name" value="Phage_int_SAM_4"/>
    <property type="match status" value="1"/>
</dbReference>
<dbReference type="InterPro" id="IPR013762">
    <property type="entry name" value="Integrase-like_cat_sf"/>
</dbReference>
<dbReference type="PANTHER" id="PTHR30349">
    <property type="entry name" value="PHAGE INTEGRASE-RELATED"/>
    <property type="match status" value="1"/>
</dbReference>
<protein>
    <recommendedName>
        <fullName evidence="10">Integrase</fullName>
    </recommendedName>
</protein>
<feature type="domain" description="Tyr recombinase" evidence="6">
    <location>
        <begin position="105"/>
        <end position="290"/>
    </location>
</feature>
<dbReference type="RefSeq" id="WP_080478539.1">
    <property type="nucleotide sequence ID" value="NZ_FWZJ01000088.1"/>
</dbReference>
<keyword evidence="3 5" id="KW-0238">DNA-binding</keyword>
<dbReference type="Gene3D" id="1.10.150.130">
    <property type="match status" value="1"/>
</dbReference>
<dbReference type="PROSITE" id="PS51898">
    <property type="entry name" value="TYR_RECOMBINASE"/>
    <property type="match status" value="1"/>
</dbReference>
<evidence type="ECO:0000256" key="5">
    <source>
        <dbReference type="PROSITE-ProRule" id="PRU01248"/>
    </source>
</evidence>
<dbReference type="GO" id="GO:0006310">
    <property type="term" value="P:DNA recombination"/>
    <property type="evidence" value="ECO:0007669"/>
    <property type="project" value="UniProtKB-KW"/>
</dbReference>
<evidence type="ECO:0000259" key="7">
    <source>
        <dbReference type="PROSITE" id="PS51900"/>
    </source>
</evidence>
<sequence length="296" mass="34923">MDFKTWLKNEGKREQTIQVYVRSVRQFMEWLQISHERNWNPDEISAKVIHEWIHHMQTIEKVAKPTINKRIASLKVYWSYLIEQRIAIYDPTKKIKIKRISRLEDTPRWLNDMEQVKLLNLIRREENEWKRKRNMAMVRLMLQAGLRISEVVNLEIEDYRKIGSVGTITIREGKGGKLDVVKAVKDICRALDEWIEVRGQSVDNTTLFLSTHKKKMTRQAIHKQVKPLLEQVSPKGGMTTHSLRHTYCKSLLEVSGGDLVLVAQMARHESIETTRRYVTPSAEEQWNILQKLSEER</sequence>
<evidence type="ECO:0000256" key="4">
    <source>
        <dbReference type="ARBA" id="ARBA00023172"/>
    </source>
</evidence>
<dbReference type="Pfam" id="PF00589">
    <property type="entry name" value="Phage_integrase"/>
    <property type="match status" value="1"/>
</dbReference>
<evidence type="ECO:0000256" key="1">
    <source>
        <dbReference type="ARBA" id="ARBA00008857"/>
    </source>
</evidence>
<proteinExistence type="inferred from homology"/>
<dbReference type="InterPro" id="IPR004107">
    <property type="entry name" value="Integrase_SAM-like_N"/>
</dbReference>
<name>A0A2C1LLP1_BACCE</name>
<dbReference type="InterPro" id="IPR010998">
    <property type="entry name" value="Integrase_recombinase_N"/>
</dbReference>
<feature type="domain" description="Core-binding (CB)" evidence="7">
    <location>
        <begin position="1"/>
        <end position="82"/>
    </location>
</feature>
<dbReference type="PROSITE" id="PS51900">
    <property type="entry name" value="CB"/>
    <property type="match status" value="1"/>
</dbReference>
<evidence type="ECO:0008006" key="10">
    <source>
        <dbReference type="Google" id="ProtNLM"/>
    </source>
</evidence>
<gene>
    <name evidence="8" type="ORF">COD19_18910</name>
</gene>
<dbReference type="InterPro" id="IPR044068">
    <property type="entry name" value="CB"/>
</dbReference>
<evidence type="ECO:0000256" key="2">
    <source>
        <dbReference type="ARBA" id="ARBA00022908"/>
    </source>
</evidence>
<dbReference type="SUPFAM" id="SSF56349">
    <property type="entry name" value="DNA breaking-rejoining enzymes"/>
    <property type="match status" value="1"/>
</dbReference>
<dbReference type="PANTHER" id="PTHR30349:SF41">
    <property type="entry name" value="INTEGRASE_RECOMBINASE PROTEIN MJ0367-RELATED"/>
    <property type="match status" value="1"/>
</dbReference>
<evidence type="ECO:0000259" key="6">
    <source>
        <dbReference type="PROSITE" id="PS51898"/>
    </source>
</evidence>
<keyword evidence="2" id="KW-0229">DNA integration</keyword>
<dbReference type="InterPro" id="IPR011010">
    <property type="entry name" value="DNA_brk_join_enz"/>
</dbReference>
<accession>A0A2C1LLP1</accession>
<dbReference type="AlphaFoldDB" id="A0A2C1LLP1"/>
<organism evidence="8 9">
    <name type="scientific">Bacillus cereus</name>
    <dbReference type="NCBI Taxonomy" id="1396"/>
    <lineage>
        <taxon>Bacteria</taxon>
        <taxon>Bacillati</taxon>
        <taxon>Bacillota</taxon>
        <taxon>Bacilli</taxon>
        <taxon>Bacillales</taxon>
        <taxon>Bacillaceae</taxon>
        <taxon>Bacillus</taxon>
        <taxon>Bacillus cereus group</taxon>
    </lineage>
</organism>
<dbReference type="GO" id="GO:0015074">
    <property type="term" value="P:DNA integration"/>
    <property type="evidence" value="ECO:0007669"/>
    <property type="project" value="UniProtKB-KW"/>
</dbReference>
<evidence type="ECO:0000256" key="3">
    <source>
        <dbReference type="ARBA" id="ARBA00023125"/>
    </source>
</evidence>
<comment type="similarity">
    <text evidence="1">Belongs to the 'phage' integrase family.</text>
</comment>
<evidence type="ECO:0000313" key="8">
    <source>
        <dbReference type="EMBL" id="PGT99397.1"/>
    </source>
</evidence>
<dbReference type="EMBL" id="NUMG01000027">
    <property type="protein sequence ID" value="PGT99397.1"/>
    <property type="molecule type" value="Genomic_DNA"/>
</dbReference>
<dbReference type="InterPro" id="IPR002104">
    <property type="entry name" value="Integrase_catalytic"/>
</dbReference>
<evidence type="ECO:0000313" key="9">
    <source>
        <dbReference type="Proteomes" id="UP000225766"/>
    </source>
</evidence>
<dbReference type="Proteomes" id="UP000225766">
    <property type="component" value="Unassembled WGS sequence"/>
</dbReference>
<dbReference type="Gene3D" id="1.10.443.10">
    <property type="entry name" value="Intergrase catalytic core"/>
    <property type="match status" value="1"/>
</dbReference>
<comment type="caution">
    <text evidence="8">The sequence shown here is derived from an EMBL/GenBank/DDBJ whole genome shotgun (WGS) entry which is preliminary data.</text>
</comment>